<dbReference type="InterPro" id="IPR006652">
    <property type="entry name" value="Kelch_1"/>
</dbReference>
<dbReference type="OrthoDB" id="10251809at2759"/>
<reference evidence="1" key="1">
    <citation type="submission" date="2013-10" db="EMBL/GenBank/DDBJ databases">
        <title>Genomic analysis of the causative agents of coccidiosis in chickens.</title>
        <authorList>
            <person name="Reid A.J."/>
            <person name="Blake D."/>
            <person name="Billington K."/>
            <person name="Browne H."/>
            <person name="Dunn M."/>
            <person name="Hung S."/>
            <person name="Kawahara F."/>
            <person name="Miranda-Saavedra D."/>
            <person name="Mourier T."/>
            <person name="Nagra H."/>
            <person name="Otto T.D."/>
            <person name="Rawlings N."/>
            <person name="Sanchez A."/>
            <person name="Sanders M."/>
            <person name="Subramaniam C."/>
            <person name="Tay Y."/>
            <person name="Dear P."/>
            <person name="Doerig C."/>
            <person name="Gruber A."/>
            <person name="Parkinson J."/>
            <person name="Shirley M."/>
            <person name="Wan K.L."/>
            <person name="Berriman M."/>
            <person name="Tomley F."/>
            <person name="Pain A."/>
        </authorList>
    </citation>
    <scope>NUCLEOTIDE SEQUENCE [LARGE SCALE GENOMIC DNA]</scope>
    <source>
        <strain evidence="1">Houghton</strain>
    </source>
</reference>
<gene>
    <name evidence="1" type="ORF">ETH_00041770</name>
</gene>
<evidence type="ECO:0000313" key="2">
    <source>
        <dbReference type="Proteomes" id="UP000030747"/>
    </source>
</evidence>
<sequence>MAVVEDRLFLFGGHSGSKHLTDLHIFETATLTWIK</sequence>
<evidence type="ECO:0008006" key="3">
    <source>
        <dbReference type="Google" id="ProtNLM"/>
    </source>
</evidence>
<dbReference type="Gene3D" id="2.120.10.80">
    <property type="entry name" value="Kelch-type beta propeller"/>
    <property type="match status" value="1"/>
</dbReference>
<protein>
    <recommendedName>
        <fullName evidence="3">Kelch motif domain-containing protein</fullName>
    </recommendedName>
</protein>
<feature type="non-terminal residue" evidence="1">
    <location>
        <position position="35"/>
    </location>
</feature>
<keyword evidence="2" id="KW-1185">Reference proteome</keyword>
<accession>U6KTG8</accession>
<evidence type="ECO:0000313" key="1">
    <source>
        <dbReference type="EMBL" id="CDJ40223.1"/>
    </source>
</evidence>
<name>U6KTG8_EIMTE</name>
<dbReference type="GeneID" id="25257394"/>
<proteinExistence type="predicted"/>
<dbReference type="Proteomes" id="UP000030747">
    <property type="component" value="Unassembled WGS sequence"/>
</dbReference>
<dbReference type="RefSeq" id="XP_013230976.1">
    <property type="nucleotide sequence ID" value="XM_013375522.1"/>
</dbReference>
<dbReference type="InterPro" id="IPR015915">
    <property type="entry name" value="Kelch-typ_b-propeller"/>
</dbReference>
<organism evidence="1 2">
    <name type="scientific">Eimeria tenella</name>
    <name type="common">Coccidian parasite</name>
    <dbReference type="NCBI Taxonomy" id="5802"/>
    <lineage>
        <taxon>Eukaryota</taxon>
        <taxon>Sar</taxon>
        <taxon>Alveolata</taxon>
        <taxon>Apicomplexa</taxon>
        <taxon>Conoidasida</taxon>
        <taxon>Coccidia</taxon>
        <taxon>Eucoccidiorida</taxon>
        <taxon>Eimeriorina</taxon>
        <taxon>Eimeriidae</taxon>
        <taxon>Eimeria</taxon>
    </lineage>
</organism>
<reference evidence="1" key="2">
    <citation type="submission" date="2013-10" db="EMBL/GenBank/DDBJ databases">
        <authorList>
            <person name="Aslett M."/>
        </authorList>
    </citation>
    <scope>NUCLEOTIDE SEQUENCE [LARGE SCALE GENOMIC DNA]</scope>
    <source>
        <strain evidence="1">Houghton</strain>
    </source>
</reference>
<dbReference type="SUPFAM" id="SSF117281">
    <property type="entry name" value="Kelch motif"/>
    <property type="match status" value="1"/>
</dbReference>
<dbReference type="EMBL" id="HG675015">
    <property type="protein sequence ID" value="CDJ40223.1"/>
    <property type="molecule type" value="Genomic_DNA"/>
</dbReference>
<dbReference type="Pfam" id="PF01344">
    <property type="entry name" value="Kelch_1"/>
    <property type="match status" value="1"/>
</dbReference>
<dbReference type="AlphaFoldDB" id="U6KTG8"/>